<dbReference type="Proteomes" id="UP000005239">
    <property type="component" value="Unassembled WGS sequence"/>
</dbReference>
<organism evidence="1 2">
    <name type="scientific">Pristionchus pacificus</name>
    <name type="common">Parasitic nematode worm</name>
    <dbReference type="NCBI Taxonomy" id="54126"/>
    <lineage>
        <taxon>Eukaryota</taxon>
        <taxon>Metazoa</taxon>
        <taxon>Ecdysozoa</taxon>
        <taxon>Nematoda</taxon>
        <taxon>Chromadorea</taxon>
        <taxon>Rhabditida</taxon>
        <taxon>Rhabditina</taxon>
        <taxon>Diplogasteromorpha</taxon>
        <taxon>Diplogasteroidea</taxon>
        <taxon>Neodiplogasteridae</taxon>
        <taxon>Pristionchus</taxon>
    </lineage>
</organism>
<reference evidence="2" key="1">
    <citation type="journal article" date="2008" name="Nat. Genet.">
        <title>The Pristionchus pacificus genome provides a unique perspective on nematode lifestyle and parasitism.</title>
        <authorList>
            <person name="Dieterich C."/>
            <person name="Clifton S.W."/>
            <person name="Schuster L.N."/>
            <person name="Chinwalla A."/>
            <person name="Delehaunty K."/>
            <person name="Dinkelacker I."/>
            <person name="Fulton L."/>
            <person name="Fulton R."/>
            <person name="Godfrey J."/>
            <person name="Minx P."/>
            <person name="Mitreva M."/>
            <person name="Roeseler W."/>
            <person name="Tian H."/>
            <person name="Witte H."/>
            <person name="Yang S.P."/>
            <person name="Wilson R.K."/>
            <person name="Sommer R.J."/>
        </authorList>
    </citation>
    <scope>NUCLEOTIDE SEQUENCE [LARGE SCALE GENOMIC DNA]</scope>
    <source>
        <strain evidence="2">PS312</strain>
    </source>
</reference>
<accession>A0A2A6BLB5</accession>
<sequence length="215" mass="24945">MDNPGREDKSVSVYALITDMFIFLYNFVSCAALFKVRNWEDAEARLEVNRWLSMTNLLFPGLPNLMYQFFKEGQLHRAHTDRVKSWETILVNAALLYSIVLFFVMMSRRIERHAQMMEAIGINYVLMFGTGFGVQYVLGAGLIHMGLTRRQARIFWIIVIVGVIPLTIGTTWLLIEKEFAAIHTIVATVDQCTFTTGIAYFVTFVMENLWNYRRY</sequence>
<evidence type="ECO:0000313" key="1">
    <source>
        <dbReference type="EnsemblMetazoa" id="PPA26077.1"/>
    </source>
</evidence>
<name>A0A2A6BLB5_PRIPA</name>
<accession>A0A8R1YIH9</accession>
<reference evidence="1" key="2">
    <citation type="submission" date="2022-06" db="UniProtKB">
        <authorList>
            <consortium name="EnsemblMetazoa"/>
        </authorList>
    </citation>
    <scope>IDENTIFICATION</scope>
    <source>
        <strain evidence="1">PS312</strain>
    </source>
</reference>
<proteinExistence type="predicted"/>
<dbReference type="EnsemblMetazoa" id="PPA26077.1">
    <property type="protein sequence ID" value="PPA26077.1"/>
    <property type="gene ID" value="WBGene00115631"/>
</dbReference>
<protein>
    <submittedName>
        <fullName evidence="1">Uncharacterized protein</fullName>
    </submittedName>
</protein>
<keyword evidence="2" id="KW-1185">Reference proteome</keyword>
<evidence type="ECO:0000313" key="2">
    <source>
        <dbReference type="Proteomes" id="UP000005239"/>
    </source>
</evidence>
<gene>
    <name evidence="1" type="primary">WBGene00115631</name>
</gene>
<dbReference type="AlphaFoldDB" id="A0A2A6BLB5"/>